<proteinExistence type="predicted"/>
<evidence type="ECO:0000313" key="2">
    <source>
        <dbReference type="Proteomes" id="UP000789901"/>
    </source>
</evidence>
<name>A0ABN7UCC2_GIGMA</name>
<comment type="caution">
    <text evidence="1">The sequence shown here is derived from an EMBL/GenBank/DDBJ whole genome shotgun (WGS) entry which is preliminary data.</text>
</comment>
<feature type="non-terminal residue" evidence="1">
    <location>
        <position position="1"/>
    </location>
</feature>
<dbReference type="Proteomes" id="UP000789901">
    <property type="component" value="Unassembled WGS sequence"/>
</dbReference>
<sequence>PSTKRRRFSSYNSDMKKNIENTNTNKIYANYLSHRSLQVLLQQNLFPLQSELFVHAGGSILD</sequence>
<organism evidence="1 2">
    <name type="scientific">Gigaspora margarita</name>
    <dbReference type="NCBI Taxonomy" id="4874"/>
    <lineage>
        <taxon>Eukaryota</taxon>
        <taxon>Fungi</taxon>
        <taxon>Fungi incertae sedis</taxon>
        <taxon>Mucoromycota</taxon>
        <taxon>Glomeromycotina</taxon>
        <taxon>Glomeromycetes</taxon>
        <taxon>Diversisporales</taxon>
        <taxon>Gigasporaceae</taxon>
        <taxon>Gigaspora</taxon>
    </lineage>
</organism>
<gene>
    <name evidence="1" type="ORF">GMARGA_LOCUS5046</name>
</gene>
<evidence type="ECO:0000313" key="1">
    <source>
        <dbReference type="EMBL" id="CAG8561622.1"/>
    </source>
</evidence>
<dbReference type="EMBL" id="CAJVQB010002084">
    <property type="protein sequence ID" value="CAG8561622.1"/>
    <property type="molecule type" value="Genomic_DNA"/>
</dbReference>
<accession>A0ABN7UCC2</accession>
<reference evidence="1 2" key="1">
    <citation type="submission" date="2021-06" db="EMBL/GenBank/DDBJ databases">
        <authorList>
            <person name="Kallberg Y."/>
            <person name="Tangrot J."/>
            <person name="Rosling A."/>
        </authorList>
    </citation>
    <scope>NUCLEOTIDE SEQUENCE [LARGE SCALE GENOMIC DNA]</scope>
    <source>
        <strain evidence="1 2">120-4 pot B 10/14</strain>
    </source>
</reference>
<protein>
    <submittedName>
        <fullName evidence="1">28356_t:CDS:1</fullName>
    </submittedName>
</protein>
<keyword evidence="2" id="KW-1185">Reference proteome</keyword>